<feature type="transmembrane region" description="Helical" evidence="6">
    <location>
        <begin position="57"/>
        <end position="78"/>
    </location>
</feature>
<dbReference type="InterPro" id="IPR017938">
    <property type="entry name" value="Riboflavin_synthase-like_b-brl"/>
</dbReference>
<evidence type="ECO:0000259" key="7">
    <source>
        <dbReference type="PROSITE" id="PS51384"/>
    </source>
</evidence>
<dbReference type="PANTHER" id="PTHR11972:SF155">
    <property type="entry name" value="FERRIC REDUCTION OXIDASE 8, MITOCHONDRIAL"/>
    <property type="match status" value="1"/>
</dbReference>
<accession>A0AAP0B5H6</accession>
<proteinExistence type="predicted"/>
<dbReference type="PROSITE" id="PS51384">
    <property type="entry name" value="FAD_FR"/>
    <property type="match status" value="1"/>
</dbReference>
<feature type="transmembrane region" description="Helical" evidence="6">
    <location>
        <begin position="263"/>
        <end position="283"/>
    </location>
</feature>
<dbReference type="InterPro" id="IPR050369">
    <property type="entry name" value="RBOH/FRE"/>
</dbReference>
<dbReference type="InterPro" id="IPR013112">
    <property type="entry name" value="FAD-bd_8"/>
</dbReference>
<comment type="caution">
    <text evidence="8">The sequence shown here is derived from an EMBL/GenBank/DDBJ whole genome shotgun (WGS) entry which is preliminary data.</text>
</comment>
<dbReference type="PANTHER" id="PTHR11972">
    <property type="entry name" value="NADPH OXIDASE"/>
    <property type="match status" value="1"/>
</dbReference>
<dbReference type="AlphaFoldDB" id="A0AAP0B5H6"/>
<keyword evidence="5 6" id="KW-0472">Membrane</keyword>
<dbReference type="GO" id="GO:0000293">
    <property type="term" value="F:ferric-chelate reductase activity"/>
    <property type="evidence" value="ECO:0007669"/>
    <property type="project" value="TreeGrafter"/>
</dbReference>
<evidence type="ECO:0000256" key="4">
    <source>
        <dbReference type="ARBA" id="ARBA00023002"/>
    </source>
</evidence>
<feature type="transmembrane region" description="Helical" evidence="6">
    <location>
        <begin position="156"/>
        <end position="176"/>
    </location>
</feature>
<evidence type="ECO:0000256" key="3">
    <source>
        <dbReference type="ARBA" id="ARBA00022989"/>
    </source>
</evidence>
<dbReference type="SUPFAM" id="SSF63380">
    <property type="entry name" value="Riboflavin synthase domain-like"/>
    <property type="match status" value="1"/>
</dbReference>
<keyword evidence="3 6" id="KW-1133">Transmembrane helix</keyword>
<dbReference type="Proteomes" id="UP001418222">
    <property type="component" value="Unassembled WGS sequence"/>
</dbReference>
<feature type="transmembrane region" description="Helical" evidence="6">
    <location>
        <begin position="541"/>
        <end position="563"/>
    </location>
</feature>
<evidence type="ECO:0000256" key="1">
    <source>
        <dbReference type="ARBA" id="ARBA00004141"/>
    </source>
</evidence>
<dbReference type="EMBL" id="JBBWWQ010000015">
    <property type="protein sequence ID" value="KAK8928786.1"/>
    <property type="molecule type" value="Genomic_DNA"/>
</dbReference>
<dbReference type="Pfam" id="PF01794">
    <property type="entry name" value="Ferric_reduct"/>
    <property type="match status" value="1"/>
</dbReference>
<comment type="subcellular location">
    <subcellularLocation>
        <location evidence="1">Membrane</location>
        <topology evidence="1">Multi-pass membrane protein</topology>
    </subcellularLocation>
</comment>
<evidence type="ECO:0000313" key="8">
    <source>
        <dbReference type="EMBL" id="KAK8928786.1"/>
    </source>
</evidence>
<dbReference type="Gene3D" id="3.40.50.80">
    <property type="entry name" value="Nucleotide-binding domain of ferredoxin-NADP reductase (FNR) module"/>
    <property type="match status" value="2"/>
</dbReference>
<feature type="transmembrane region" description="Helical" evidence="6">
    <location>
        <begin position="427"/>
        <end position="447"/>
    </location>
</feature>
<sequence length="715" mass="81000">MESERHLLLPLKLSVAAFLGLWACVWILKPTQLWKRSWHVAEDRVESTFLGETGLNVVVLCFPVLAAAALAYAYLSIISSKGRNRERRVQLMTKFSQPVIINSPLGILSLGELLFIVFFITFLAWTYYSNVSSDFHKMTPSKVLQLNRKQIKMMSLGIRFGSLSEACLAVLLLPILRRMALLRIVGIQFETSVRYHMWIANGMMFFSLLHGATIMAVWCQKSSLLEEITKWQRVGRVYLAGAITLVSGIIIWITALPPIRRKYFQFFYAAHNLYLVFILFFLLHAGDRHFYLVFSGVLLFALDKALRLIQSRRAICLLSARLLPCKAVELTLRKPPTLKYTPTSILFMKIPCISKFQWHPFSIISSSDVDHEQFSIIVKSQGKWTNSLYEMIEFMENNVSDDVRSIPVSVEGPYGPANFSYNRFDRLMLIAAGSGITPFISILQDAFGRDRRLNPFPMRVLLIYIVKKSHDLSMLTPISTLLLDQTPPITQNLQLKLKIYVTQEQKSRLSARELINSMTQSKPFILKSIPSGDIMPVPVGLMWNFTITVLASNVFLISILCLTRAFIHEGKKPSKDKTPSWVSDLLLICSLAITTTIIIMATIISGWRPSPDNYSKFSRKNRNQNTAIEANFPAAQAMQQEHEISFGSRPILTDVLSEEAIESEETKVGVFACGPGSVQLSVASFCKNYSKGAMLRKDGRKHKCSFVYHSINFTL</sequence>
<feature type="transmembrane region" description="Helical" evidence="6">
    <location>
        <begin position="7"/>
        <end position="28"/>
    </location>
</feature>
<dbReference type="SFLD" id="SFLDS00052">
    <property type="entry name" value="Ferric_Reductase_Domain"/>
    <property type="match status" value="1"/>
</dbReference>
<reference evidence="8 9" key="1">
    <citation type="journal article" date="2022" name="Nat. Plants">
        <title>Genomes of leafy and leafless Platanthera orchids illuminate the evolution of mycoheterotrophy.</title>
        <authorList>
            <person name="Li M.H."/>
            <person name="Liu K.W."/>
            <person name="Li Z."/>
            <person name="Lu H.C."/>
            <person name="Ye Q.L."/>
            <person name="Zhang D."/>
            <person name="Wang J.Y."/>
            <person name="Li Y.F."/>
            <person name="Zhong Z.M."/>
            <person name="Liu X."/>
            <person name="Yu X."/>
            <person name="Liu D.K."/>
            <person name="Tu X.D."/>
            <person name="Liu B."/>
            <person name="Hao Y."/>
            <person name="Liao X.Y."/>
            <person name="Jiang Y.T."/>
            <person name="Sun W.H."/>
            <person name="Chen J."/>
            <person name="Chen Y.Q."/>
            <person name="Ai Y."/>
            <person name="Zhai J.W."/>
            <person name="Wu S.S."/>
            <person name="Zhou Z."/>
            <person name="Hsiao Y.Y."/>
            <person name="Wu W.L."/>
            <person name="Chen Y.Y."/>
            <person name="Lin Y.F."/>
            <person name="Hsu J.L."/>
            <person name="Li C.Y."/>
            <person name="Wang Z.W."/>
            <person name="Zhao X."/>
            <person name="Zhong W.Y."/>
            <person name="Ma X.K."/>
            <person name="Ma L."/>
            <person name="Huang J."/>
            <person name="Chen G.Z."/>
            <person name="Huang M.Z."/>
            <person name="Huang L."/>
            <person name="Peng D.H."/>
            <person name="Luo Y.B."/>
            <person name="Zou S.Q."/>
            <person name="Chen S.P."/>
            <person name="Lan S."/>
            <person name="Tsai W.C."/>
            <person name="Van de Peer Y."/>
            <person name="Liu Z.J."/>
        </authorList>
    </citation>
    <scope>NUCLEOTIDE SEQUENCE [LARGE SCALE GENOMIC DNA]</scope>
    <source>
        <strain evidence="8">Lor287</strain>
    </source>
</reference>
<evidence type="ECO:0000256" key="5">
    <source>
        <dbReference type="ARBA" id="ARBA00023136"/>
    </source>
</evidence>
<gene>
    <name evidence="8" type="ORF">KSP39_PZI017677</name>
</gene>
<evidence type="ECO:0000256" key="6">
    <source>
        <dbReference type="SAM" id="Phobius"/>
    </source>
</evidence>
<dbReference type="InterPro" id="IPR017927">
    <property type="entry name" value="FAD-bd_FR_type"/>
</dbReference>
<dbReference type="Pfam" id="PF08030">
    <property type="entry name" value="NAD_binding_6"/>
    <property type="match status" value="1"/>
</dbReference>
<dbReference type="Pfam" id="PF08022">
    <property type="entry name" value="FAD_binding_8"/>
    <property type="match status" value="1"/>
</dbReference>
<dbReference type="InterPro" id="IPR039261">
    <property type="entry name" value="FNR_nucleotide-bd"/>
</dbReference>
<dbReference type="GO" id="GO:0005886">
    <property type="term" value="C:plasma membrane"/>
    <property type="evidence" value="ECO:0007669"/>
    <property type="project" value="TreeGrafter"/>
</dbReference>
<evidence type="ECO:0000313" key="9">
    <source>
        <dbReference type="Proteomes" id="UP001418222"/>
    </source>
</evidence>
<keyword evidence="4" id="KW-0560">Oxidoreductase</keyword>
<protein>
    <recommendedName>
        <fullName evidence="7">FAD-binding FR-type domain-containing protein</fullName>
    </recommendedName>
</protein>
<feature type="domain" description="FAD-binding FR-type" evidence="7">
    <location>
        <begin position="310"/>
        <end position="420"/>
    </location>
</feature>
<evidence type="ECO:0000256" key="2">
    <source>
        <dbReference type="ARBA" id="ARBA00022692"/>
    </source>
</evidence>
<organism evidence="8 9">
    <name type="scientific">Platanthera zijinensis</name>
    <dbReference type="NCBI Taxonomy" id="2320716"/>
    <lineage>
        <taxon>Eukaryota</taxon>
        <taxon>Viridiplantae</taxon>
        <taxon>Streptophyta</taxon>
        <taxon>Embryophyta</taxon>
        <taxon>Tracheophyta</taxon>
        <taxon>Spermatophyta</taxon>
        <taxon>Magnoliopsida</taxon>
        <taxon>Liliopsida</taxon>
        <taxon>Asparagales</taxon>
        <taxon>Orchidaceae</taxon>
        <taxon>Orchidoideae</taxon>
        <taxon>Orchideae</taxon>
        <taxon>Orchidinae</taxon>
        <taxon>Platanthera</taxon>
    </lineage>
</organism>
<dbReference type="InterPro" id="IPR013121">
    <property type="entry name" value="Fe_red_NAD-bd_6"/>
</dbReference>
<name>A0AAP0B5H6_9ASPA</name>
<dbReference type="CDD" id="cd06186">
    <property type="entry name" value="NOX_Duox_like_FAD_NADP"/>
    <property type="match status" value="1"/>
</dbReference>
<dbReference type="SFLD" id="SFLDG01168">
    <property type="entry name" value="Ferric_reductase_subgroup_(FRE"/>
    <property type="match status" value="1"/>
</dbReference>
<dbReference type="InterPro" id="IPR013130">
    <property type="entry name" value="Fe3_Rdtase_TM_dom"/>
</dbReference>
<dbReference type="SUPFAM" id="SSF52343">
    <property type="entry name" value="Ferredoxin reductase-like, C-terminal NADP-linked domain"/>
    <property type="match status" value="1"/>
</dbReference>
<feature type="transmembrane region" description="Helical" evidence="6">
    <location>
        <begin position="289"/>
        <end position="306"/>
    </location>
</feature>
<feature type="transmembrane region" description="Helical" evidence="6">
    <location>
        <begin position="99"/>
        <end position="128"/>
    </location>
</feature>
<keyword evidence="9" id="KW-1185">Reference proteome</keyword>
<feature type="transmembrane region" description="Helical" evidence="6">
    <location>
        <begin position="584"/>
        <end position="607"/>
    </location>
</feature>
<feature type="transmembrane region" description="Helical" evidence="6">
    <location>
        <begin position="238"/>
        <end position="256"/>
    </location>
</feature>
<keyword evidence="2 6" id="KW-0812">Transmembrane</keyword>
<feature type="transmembrane region" description="Helical" evidence="6">
    <location>
        <begin position="197"/>
        <end position="218"/>
    </location>
</feature>